<keyword evidence="7" id="KW-0496">Mitochondrion</keyword>
<evidence type="ECO:0000256" key="6">
    <source>
        <dbReference type="ARBA" id="ARBA00023010"/>
    </source>
</evidence>
<comment type="subcellular location">
    <subcellularLocation>
        <location evidence="1">Mitochondrion</location>
    </subcellularLocation>
</comment>
<dbReference type="GO" id="GO:0015031">
    <property type="term" value="P:protein transport"/>
    <property type="evidence" value="ECO:0007669"/>
    <property type="project" value="UniProtKB-KW"/>
</dbReference>
<keyword evidence="2" id="KW-0813">Transport</keyword>
<name>A0A7J6TBA1_PEROL</name>
<keyword evidence="6" id="KW-0811">Translocation</keyword>
<dbReference type="SUPFAM" id="SSF144122">
    <property type="entry name" value="Tim10-like"/>
    <property type="match status" value="1"/>
</dbReference>
<dbReference type="EMBL" id="JABANM010008773">
    <property type="protein sequence ID" value="KAF4742032.1"/>
    <property type="molecule type" value="Genomic_DNA"/>
</dbReference>
<evidence type="ECO:0000259" key="9">
    <source>
        <dbReference type="Pfam" id="PF02953"/>
    </source>
</evidence>
<keyword evidence="4" id="KW-0862">Zinc</keyword>
<sequence>MSGMDPTAVPGFNALSNADRQAVEQEMQWLQMRDSMNTYNNMVNRCFATCVRSFKEKKINGEEMDCTKRCVQKFVGYSQRVALRFAEHNAEQAKILHENESRGNTAEVFNETLLAPMVAFVPTCLILSASPPFLVTRAQDVGDFTHKGSFYTMTYKVNEDEQVTFDLDVPRVRVTGNALKFGPYPLQYAPIRRHSNTYRIDFDKSNISCSSKAALEWYWETFFKNNGIIDVDGPYLPAAGDIHLCYLTVLMILPSYHGITTDFRNRLHKLKRKGYAAVTGMCVYEKPDQTMLSFKVTSTVKPEEDVLIEIEFRGEVLHSRFKLSSQ</sequence>
<dbReference type="PANTHER" id="PTHR13172">
    <property type="entry name" value="MITOCHONDRIAL IMPORT INNER MEMBRANE TRANSLOCASE SUBUNIT TIM9B"/>
    <property type="match status" value="1"/>
</dbReference>
<gene>
    <name evidence="10" type="primary">TIMM9_9</name>
    <name evidence="10" type="ORF">FOZ62_025422</name>
</gene>
<reference evidence="10 11" key="1">
    <citation type="submission" date="2020-04" db="EMBL/GenBank/DDBJ databases">
        <title>Perkinsus olseni comparative genomics.</title>
        <authorList>
            <person name="Bogema D.R."/>
        </authorList>
    </citation>
    <scope>NUCLEOTIDE SEQUENCE [LARGE SCALE GENOMIC DNA]</scope>
    <source>
        <strain evidence="10">ATCC PRA-205</strain>
    </source>
</reference>
<dbReference type="Gene3D" id="1.10.287.810">
    <property type="entry name" value="Mitochondrial import inner membrane translocase subunit tim13 like domains"/>
    <property type="match status" value="1"/>
</dbReference>
<evidence type="ECO:0000256" key="4">
    <source>
        <dbReference type="ARBA" id="ARBA00022833"/>
    </source>
</evidence>
<dbReference type="AlphaFoldDB" id="A0A7J6TBA1"/>
<accession>A0A7J6TBA1</accession>
<evidence type="ECO:0000256" key="3">
    <source>
        <dbReference type="ARBA" id="ARBA00022723"/>
    </source>
</evidence>
<keyword evidence="3" id="KW-0479">Metal-binding</keyword>
<evidence type="ECO:0000256" key="1">
    <source>
        <dbReference type="ARBA" id="ARBA00004173"/>
    </source>
</evidence>
<evidence type="ECO:0000256" key="7">
    <source>
        <dbReference type="ARBA" id="ARBA00023128"/>
    </source>
</evidence>
<feature type="domain" description="Tim10-like" evidence="9">
    <location>
        <begin position="25"/>
        <end position="87"/>
    </location>
</feature>
<dbReference type="InterPro" id="IPR004217">
    <property type="entry name" value="Tim10-like"/>
</dbReference>
<keyword evidence="8" id="KW-1015">Disulfide bond</keyword>
<organism evidence="10 11">
    <name type="scientific">Perkinsus olseni</name>
    <name type="common">Perkinsus atlanticus</name>
    <dbReference type="NCBI Taxonomy" id="32597"/>
    <lineage>
        <taxon>Eukaryota</taxon>
        <taxon>Sar</taxon>
        <taxon>Alveolata</taxon>
        <taxon>Perkinsozoa</taxon>
        <taxon>Perkinsea</taxon>
        <taxon>Perkinsida</taxon>
        <taxon>Perkinsidae</taxon>
        <taxon>Perkinsus</taxon>
    </lineage>
</organism>
<dbReference type="InterPro" id="IPR035427">
    <property type="entry name" value="Tim10-like_dom_sf"/>
</dbReference>
<keyword evidence="5" id="KW-0653">Protein transport</keyword>
<dbReference type="Pfam" id="PF02953">
    <property type="entry name" value="zf-Tim10_DDP"/>
    <property type="match status" value="1"/>
</dbReference>
<proteinExistence type="predicted"/>
<dbReference type="GO" id="GO:0046872">
    <property type="term" value="F:metal ion binding"/>
    <property type="evidence" value="ECO:0007669"/>
    <property type="project" value="UniProtKB-KW"/>
</dbReference>
<dbReference type="Proteomes" id="UP000574390">
    <property type="component" value="Unassembled WGS sequence"/>
</dbReference>
<evidence type="ECO:0000256" key="2">
    <source>
        <dbReference type="ARBA" id="ARBA00022448"/>
    </source>
</evidence>
<evidence type="ECO:0000313" key="11">
    <source>
        <dbReference type="Proteomes" id="UP000574390"/>
    </source>
</evidence>
<protein>
    <submittedName>
        <fullName evidence="10">Mitochondrial import inner membrane translocase subunit Tim9</fullName>
    </submittedName>
</protein>
<dbReference type="InterPro" id="IPR050673">
    <property type="entry name" value="Mito_inner_translocase_sub"/>
</dbReference>
<evidence type="ECO:0000313" key="10">
    <source>
        <dbReference type="EMBL" id="KAF4742032.1"/>
    </source>
</evidence>
<dbReference type="GO" id="GO:0005739">
    <property type="term" value="C:mitochondrion"/>
    <property type="evidence" value="ECO:0007669"/>
    <property type="project" value="UniProtKB-SubCell"/>
</dbReference>
<evidence type="ECO:0000256" key="5">
    <source>
        <dbReference type="ARBA" id="ARBA00022927"/>
    </source>
</evidence>
<evidence type="ECO:0000256" key="8">
    <source>
        <dbReference type="ARBA" id="ARBA00023157"/>
    </source>
</evidence>
<comment type="caution">
    <text evidence="10">The sequence shown here is derived from an EMBL/GenBank/DDBJ whole genome shotgun (WGS) entry which is preliminary data.</text>
</comment>